<dbReference type="GO" id="GO:0046872">
    <property type="term" value="F:metal ion binding"/>
    <property type="evidence" value="ECO:0007669"/>
    <property type="project" value="UniProtKB-KW"/>
</dbReference>
<dbReference type="GO" id="GO:0009117">
    <property type="term" value="P:nucleotide metabolic process"/>
    <property type="evidence" value="ECO:0007669"/>
    <property type="project" value="UniProtKB-KW"/>
</dbReference>
<dbReference type="GO" id="GO:0043103">
    <property type="term" value="P:hypoxanthine salvage"/>
    <property type="evidence" value="ECO:0007669"/>
    <property type="project" value="TreeGrafter"/>
</dbReference>
<sequence length="359" mass="38980">MTEDVLRRVPKVALHDHLDGGLRPATVIELAHAAGYTGLPTTDAAELGTWFRDAADSGSLERYLETFDHTIAVMQSADALRRVAAEAVEDLAADGVVYAELRYAPEQHLRGGLTLDQVVEAVNEGCREGEDRGIAAGNPIQVGTLVTAMRQNTEPGHSLKIAELAVRHRDSGVAGFDIAGPELGFGPELHADAFNYLREQFLRFTIHAGEADGPTSIAKAVQLGTQRLGHGVRVIEDITFDEDGEARLGRLAAFVRDTRIALEVCPSSNLQTGIAGKIAEHPVQKLYELGFTITISCDNRLMSGTSTSRELGLLVDAFNWDLSDLELVALNGIEAGFLSQDRRDELSDLIIDRFQDLRD</sequence>
<keyword evidence="10" id="KW-1185">Reference proteome</keyword>
<reference evidence="9" key="1">
    <citation type="submission" date="2021-04" db="EMBL/GenBank/DDBJ databases">
        <title>Genome based classification of Actinospica acidithermotolerans sp. nov., an actinobacterium isolated from an Indonesian hot spring.</title>
        <authorList>
            <person name="Kusuma A.B."/>
            <person name="Putra K.E."/>
            <person name="Nafisah S."/>
            <person name="Loh J."/>
            <person name="Nouioui I."/>
            <person name="Goodfellow M."/>
        </authorList>
    </citation>
    <scope>NUCLEOTIDE SEQUENCE</scope>
    <source>
        <strain evidence="9">MGRD01-02</strain>
    </source>
</reference>
<gene>
    <name evidence="9" type="ORF">KDK95_27810</name>
</gene>
<evidence type="ECO:0000256" key="3">
    <source>
        <dbReference type="ARBA" id="ARBA00012784"/>
    </source>
</evidence>
<organism evidence="9 10">
    <name type="scientific">Actinospica acidithermotolerans</name>
    <dbReference type="NCBI Taxonomy" id="2828514"/>
    <lineage>
        <taxon>Bacteria</taxon>
        <taxon>Bacillati</taxon>
        <taxon>Actinomycetota</taxon>
        <taxon>Actinomycetes</taxon>
        <taxon>Catenulisporales</taxon>
        <taxon>Actinospicaceae</taxon>
        <taxon>Actinospica</taxon>
    </lineage>
</organism>
<dbReference type="NCBIfam" id="TIGR01430">
    <property type="entry name" value="aden_deam"/>
    <property type="match status" value="1"/>
</dbReference>
<dbReference type="Pfam" id="PF00962">
    <property type="entry name" value="A_deaminase"/>
    <property type="match status" value="1"/>
</dbReference>
<evidence type="ECO:0000259" key="8">
    <source>
        <dbReference type="Pfam" id="PF00962"/>
    </source>
</evidence>
<dbReference type="EMBL" id="JAGSOH010000116">
    <property type="protein sequence ID" value="MBR7830141.1"/>
    <property type="molecule type" value="Genomic_DNA"/>
</dbReference>
<dbReference type="Proteomes" id="UP000676325">
    <property type="component" value="Unassembled WGS sequence"/>
</dbReference>
<dbReference type="AlphaFoldDB" id="A0A941IP64"/>
<evidence type="ECO:0000313" key="9">
    <source>
        <dbReference type="EMBL" id="MBR7830141.1"/>
    </source>
</evidence>
<evidence type="ECO:0000256" key="6">
    <source>
        <dbReference type="ARBA" id="ARBA00022833"/>
    </source>
</evidence>
<comment type="cofactor">
    <cofactor evidence="1">
        <name>Zn(2+)</name>
        <dbReference type="ChEBI" id="CHEBI:29105"/>
    </cofactor>
</comment>
<keyword evidence="4" id="KW-0479">Metal-binding</keyword>
<evidence type="ECO:0000256" key="4">
    <source>
        <dbReference type="ARBA" id="ARBA00022723"/>
    </source>
</evidence>
<dbReference type="FunFam" id="3.20.20.140:FF:000020">
    <property type="entry name" value="Adenosine deaminase"/>
    <property type="match status" value="1"/>
</dbReference>
<dbReference type="GO" id="GO:0006154">
    <property type="term" value="P:adenosine catabolic process"/>
    <property type="evidence" value="ECO:0007669"/>
    <property type="project" value="TreeGrafter"/>
</dbReference>
<evidence type="ECO:0000256" key="1">
    <source>
        <dbReference type="ARBA" id="ARBA00001947"/>
    </source>
</evidence>
<keyword evidence="6" id="KW-0862">Zinc</keyword>
<dbReference type="GO" id="GO:0046103">
    <property type="term" value="P:inosine biosynthetic process"/>
    <property type="evidence" value="ECO:0007669"/>
    <property type="project" value="TreeGrafter"/>
</dbReference>
<proteinExistence type="inferred from homology"/>
<protein>
    <recommendedName>
        <fullName evidence="3">adenosine deaminase</fullName>
        <ecNumber evidence="3">3.5.4.4</ecNumber>
    </recommendedName>
</protein>
<evidence type="ECO:0000256" key="2">
    <source>
        <dbReference type="ARBA" id="ARBA00006676"/>
    </source>
</evidence>
<dbReference type="PANTHER" id="PTHR11409:SF43">
    <property type="entry name" value="ADENOSINE DEAMINASE"/>
    <property type="match status" value="1"/>
</dbReference>
<dbReference type="InterPro" id="IPR001365">
    <property type="entry name" value="A_deaminase_dom"/>
</dbReference>
<name>A0A941IP64_9ACTN</name>
<accession>A0A941IP64</accession>
<keyword evidence="7" id="KW-0546">Nucleotide metabolism</keyword>
<dbReference type="GO" id="GO:0004000">
    <property type="term" value="F:adenosine deaminase activity"/>
    <property type="evidence" value="ECO:0007669"/>
    <property type="project" value="UniProtKB-ARBA"/>
</dbReference>
<comment type="similarity">
    <text evidence="2">Belongs to the metallo-dependent hydrolases superfamily. Adenosine and AMP deaminases family.</text>
</comment>
<evidence type="ECO:0000313" key="10">
    <source>
        <dbReference type="Proteomes" id="UP000676325"/>
    </source>
</evidence>
<dbReference type="NCBIfam" id="NF006847">
    <property type="entry name" value="PRK09358.1-2"/>
    <property type="match status" value="1"/>
</dbReference>
<comment type="caution">
    <text evidence="9">The sequence shown here is derived from an EMBL/GenBank/DDBJ whole genome shotgun (WGS) entry which is preliminary data.</text>
</comment>
<dbReference type="GO" id="GO:0005829">
    <property type="term" value="C:cytosol"/>
    <property type="evidence" value="ECO:0007669"/>
    <property type="project" value="TreeGrafter"/>
</dbReference>
<keyword evidence="5 9" id="KW-0378">Hydrolase</keyword>
<dbReference type="SUPFAM" id="SSF51556">
    <property type="entry name" value="Metallo-dependent hydrolases"/>
    <property type="match status" value="1"/>
</dbReference>
<dbReference type="Gene3D" id="3.20.20.140">
    <property type="entry name" value="Metal-dependent hydrolases"/>
    <property type="match status" value="1"/>
</dbReference>
<dbReference type="InterPro" id="IPR032466">
    <property type="entry name" value="Metal_Hydrolase"/>
</dbReference>
<evidence type="ECO:0000256" key="7">
    <source>
        <dbReference type="ARBA" id="ARBA00023080"/>
    </source>
</evidence>
<evidence type="ECO:0000256" key="5">
    <source>
        <dbReference type="ARBA" id="ARBA00022801"/>
    </source>
</evidence>
<dbReference type="EC" id="3.5.4.4" evidence="3"/>
<dbReference type="InterPro" id="IPR006330">
    <property type="entry name" value="Ado/ade_deaminase"/>
</dbReference>
<dbReference type="PANTHER" id="PTHR11409">
    <property type="entry name" value="ADENOSINE DEAMINASE"/>
    <property type="match status" value="1"/>
</dbReference>
<feature type="domain" description="Adenosine deaminase" evidence="8">
    <location>
        <begin position="10"/>
        <end position="352"/>
    </location>
</feature>